<evidence type="ECO:0000313" key="5">
    <source>
        <dbReference type="EMBL" id="MFC7334175.1"/>
    </source>
</evidence>
<feature type="region of interest" description="Disordered" evidence="3">
    <location>
        <begin position="220"/>
        <end position="244"/>
    </location>
</feature>
<sequence>MQSQHIVNAYDQELRKLHSYIAEMGGQAEQQLREAMQAIVTRDSDLAGKVVREDGLLDELERKVEAQTIRLLALRQPVACDLREVITALKAASNLERIGDFAANVAKRSLALQQMPEIGLTRSLGPLGQTAGEMLNAVVQAYLDDDIDGALRVRDRDEDLDRAYTALFRELLTYMMETPQRITACTHLLFAAKNLERIGDHATNIAEAVCFRIRGSLPEEERQKGDETSFAVVSPGILGDGPTR</sequence>
<name>A0ABW2KXY2_9PROT</name>
<evidence type="ECO:0000256" key="3">
    <source>
        <dbReference type="SAM" id="MobiDB-lite"/>
    </source>
</evidence>
<comment type="subcellular location">
    <subcellularLocation>
        <location evidence="2">Cytoplasm</location>
    </subcellularLocation>
</comment>
<gene>
    <name evidence="5" type="primary">phoU</name>
    <name evidence="5" type="ORF">ACFQPS_13465</name>
</gene>
<protein>
    <recommendedName>
        <fullName evidence="2">Phosphate-specific transport system accessory protein PhoU</fullName>
    </recommendedName>
</protein>
<dbReference type="RefSeq" id="WP_377359751.1">
    <property type="nucleotide sequence ID" value="NZ_JBHTCM010000012.1"/>
</dbReference>
<dbReference type="InterPro" id="IPR026022">
    <property type="entry name" value="PhoU_dom"/>
</dbReference>
<evidence type="ECO:0000256" key="1">
    <source>
        <dbReference type="ARBA" id="ARBA00008107"/>
    </source>
</evidence>
<comment type="caution">
    <text evidence="5">The sequence shown here is derived from an EMBL/GenBank/DDBJ whole genome shotgun (WGS) entry which is preliminary data.</text>
</comment>
<dbReference type="Gene3D" id="1.20.58.220">
    <property type="entry name" value="Phosphate transport system protein phou homolog 2, domain 2"/>
    <property type="match status" value="2"/>
</dbReference>
<dbReference type="PIRSF" id="PIRSF003107">
    <property type="entry name" value="PhoU"/>
    <property type="match status" value="1"/>
</dbReference>
<organism evidence="5 6">
    <name type="scientific">Rhodocista pekingensis</name>
    <dbReference type="NCBI Taxonomy" id="201185"/>
    <lineage>
        <taxon>Bacteria</taxon>
        <taxon>Pseudomonadati</taxon>
        <taxon>Pseudomonadota</taxon>
        <taxon>Alphaproteobacteria</taxon>
        <taxon>Rhodospirillales</taxon>
        <taxon>Azospirillaceae</taxon>
        <taxon>Rhodocista</taxon>
    </lineage>
</organism>
<feature type="domain" description="PhoU" evidence="4">
    <location>
        <begin position="21"/>
        <end position="108"/>
    </location>
</feature>
<reference evidence="6" key="1">
    <citation type="journal article" date="2019" name="Int. J. Syst. Evol. Microbiol.">
        <title>The Global Catalogue of Microorganisms (GCM) 10K type strain sequencing project: providing services to taxonomists for standard genome sequencing and annotation.</title>
        <authorList>
            <consortium name="The Broad Institute Genomics Platform"/>
            <consortium name="The Broad Institute Genome Sequencing Center for Infectious Disease"/>
            <person name="Wu L."/>
            <person name="Ma J."/>
        </authorList>
    </citation>
    <scope>NUCLEOTIDE SEQUENCE [LARGE SCALE GENOMIC DNA]</scope>
    <source>
        <strain evidence="6">CGMCC 1.16275</strain>
    </source>
</reference>
<evidence type="ECO:0000313" key="6">
    <source>
        <dbReference type="Proteomes" id="UP001596456"/>
    </source>
</evidence>
<accession>A0ABW2KXY2</accession>
<dbReference type="NCBIfam" id="TIGR02135">
    <property type="entry name" value="phoU_full"/>
    <property type="match status" value="1"/>
</dbReference>
<dbReference type="SUPFAM" id="SSF109755">
    <property type="entry name" value="PhoU-like"/>
    <property type="match status" value="1"/>
</dbReference>
<dbReference type="PANTHER" id="PTHR42930:SF3">
    <property type="entry name" value="PHOSPHATE-SPECIFIC TRANSPORT SYSTEM ACCESSORY PROTEIN PHOU"/>
    <property type="match status" value="1"/>
</dbReference>
<evidence type="ECO:0000259" key="4">
    <source>
        <dbReference type="Pfam" id="PF01895"/>
    </source>
</evidence>
<comment type="subunit">
    <text evidence="2">Homodimer.</text>
</comment>
<dbReference type="InterPro" id="IPR028366">
    <property type="entry name" value="PhoU"/>
</dbReference>
<dbReference type="PANTHER" id="PTHR42930">
    <property type="entry name" value="PHOSPHATE-SPECIFIC TRANSPORT SYSTEM ACCESSORY PROTEIN PHOU"/>
    <property type="match status" value="1"/>
</dbReference>
<dbReference type="Pfam" id="PF01895">
    <property type="entry name" value="PhoU"/>
    <property type="match status" value="2"/>
</dbReference>
<evidence type="ECO:0000256" key="2">
    <source>
        <dbReference type="PIRNR" id="PIRNR003107"/>
    </source>
</evidence>
<keyword evidence="2" id="KW-0813">Transport</keyword>
<keyword evidence="2" id="KW-0963">Cytoplasm</keyword>
<dbReference type="InterPro" id="IPR038078">
    <property type="entry name" value="PhoU-like_sf"/>
</dbReference>
<keyword evidence="6" id="KW-1185">Reference proteome</keyword>
<comment type="similarity">
    <text evidence="1 2">Belongs to the PhoU family.</text>
</comment>
<comment type="function">
    <text evidence="2">Plays a role in the regulation of phosphate uptake.</text>
</comment>
<keyword evidence="2" id="KW-0592">Phosphate transport</keyword>
<dbReference type="Proteomes" id="UP001596456">
    <property type="component" value="Unassembled WGS sequence"/>
</dbReference>
<feature type="domain" description="PhoU" evidence="4">
    <location>
        <begin position="127"/>
        <end position="209"/>
    </location>
</feature>
<dbReference type="EMBL" id="JBHTCM010000012">
    <property type="protein sequence ID" value="MFC7334175.1"/>
    <property type="molecule type" value="Genomic_DNA"/>
</dbReference>
<proteinExistence type="inferred from homology"/>